<keyword evidence="10" id="KW-0548">Nucleotidyltransferase</keyword>
<organism evidence="10 11">
    <name type="scientific">Pseudomonas taiwanensis</name>
    <dbReference type="NCBI Taxonomy" id="470150"/>
    <lineage>
        <taxon>Bacteria</taxon>
        <taxon>Pseudomonadati</taxon>
        <taxon>Pseudomonadota</taxon>
        <taxon>Gammaproteobacteria</taxon>
        <taxon>Pseudomonadales</taxon>
        <taxon>Pseudomonadaceae</taxon>
        <taxon>Pseudomonas</taxon>
    </lineage>
</organism>
<dbReference type="RefSeq" id="WP_023380629.1">
    <property type="nucleotide sequence ID" value="NZ_JABWRR010000011.1"/>
</dbReference>
<comment type="caution">
    <text evidence="10">The sequence shown here is derived from an EMBL/GenBank/DDBJ whole genome shotgun (WGS) entry which is preliminary data.</text>
</comment>
<proteinExistence type="inferred from homology"/>
<comment type="domain">
    <text evidence="8">The N-terminal domain determines nucleotide recognition and specific binding, while the C-terminal domain determines the specific binding to the target protein.</text>
</comment>
<evidence type="ECO:0000256" key="5">
    <source>
        <dbReference type="ARBA" id="ARBA00022842"/>
    </source>
</evidence>
<protein>
    <recommendedName>
        <fullName evidence="8">Molybdenum cofactor guanylyltransferase</fullName>
        <shortName evidence="8">MoCo guanylyltransferase</shortName>
        <ecNumber evidence="8">2.7.7.77</ecNumber>
    </recommendedName>
    <alternativeName>
        <fullName evidence="8">GTP:molybdopterin guanylyltransferase</fullName>
    </alternativeName>
    <alternativeName>
        <fullName evidence="8">Mo-MPT guanylyltransferase</fullName>
    </alternativeName>
    <alternativeName>
        <fullName evidence="8">Molybdopterin guanylyltransferase</fullName>
    </alternativeName>
    <alternativeName>
        <fullName evidence="8">Molybdopterin-guanine dinucleotide synthase</fullName>
        <shortName evidence="8">MGD synthase</shortName>
    </alternativeName>
</protein>
<feature type="binding site" evidence="8">
    <location>
        <position position="102"/>
    </location>
    <ligand>
        <name>Mg(2+)</name>
        <dbReference type="ChEBI" id="CHEBI:18420"/>
    </ligand>
</feature>
<dbReference type="PANTHER" id="PTHR19136">
    <property type="entry name" value="MOLYBDENUM COFACTOR GUANYLYLTRANSFERASE"/>
    <property type="match status" value="1"/>
</dbReference>
<dbReference type="HAMAP" id="MF_00316">
    <property type="entry name" value="MobA"/>
    <property type="match status" value="1"/>
</dbReference>
<evidence type="ECO:0000256" key="6">
    <source>
        <dbReference type="ARBA" id="ARBA00023134"/>
    </source>
</evidence>
<evidence type="ECO:0000256" key="7">
    <source>
        <dbReference type="ARBA" id="ARBA00023150"/>
    </source>
</evidence>
<dbReference type="SUPFAM" id="SSF53448">
    <property type="entry name" value="Nucleotide-diphospho-sugar transferases"/>
    <property type="match status" value="1"/>
</dbReference>
<dbReference type="NCBIfam" id="TIGR02665">
    <property type="entry name" value="molyb_mobA"/>
    <property type="match status" value="1"/>
</dbReference>
<feature type="binding site" evidence="8">
    <location>
        <position position="102"/>
    </location>
    <ligand>
        <name>GTP</name>
        <dbReference type="ChEBI" id="CHEBI:37565"/>
    </ligand>
</feature>
<keyword evidence="3 8" id="KW-0479">Metal-binding</keyword>
<comment type="cofactor">
    <cofactor evidence="8">
        <name>Mg(2+)</name>
        <dbReference type="ChEBI" id="CHEBI:18420"/>
    </cofactor>
</comment>
<feature type="binding site" evidence="8">
    <location>
        <begin position="13"/>
        <end position="15"/>
    </location>
    <ligand>
        <name>GTP</name>
        <dbReference type="ChEBI" id="CHEBI:37565"/>
    </ligand>
</feature>
<comment type="function">
    <text evidence="8">Transfers a GMP moiety from GTP to Mo-molybdopterin (Mo-MPT) cofactor (Moco or molybdenum cofactor) to form Mo-molybdopterin guanine dinucleotide (Mo-MGD) cofactor.</text>
</comment>
<dbReference type="Pfam" id="PF12804">
    <property type="entry name" value="NTP_transf_3"/>
    <property type="match status" value="1"/>
</dbReference>
<evidence type="ECO:0000313" key="10">
    <source>
        <dbReference type="EMBL" id="MBC3477205.1"/>
    </source>
</evidence>
<dbReference type="CDD" id="cd02503">
    <property type="entry name" value="MobA"/>
    <property type="match status" value="1"/>
</dbReference>
<evidence type="ECO:0000256" key="3">
    <source>
        <dbReference type="ARBA" id="ARBA00022723"/>
    </source>
</evidence>
<comment type="subunit">
    <text evidence="8">Monomer.</text>
</comment>
<comment type="catalytic activity">
    <reaction evidence="8">
        <text>Mo-molybdopterin + GTP + H(+) = Mo-molybdopterin guanine dinucleotide + diphosphate</text>
        <dbReference type="Rhea" id="RHEA:34243"/>
        <dbReference type="ChEBI" id="CHEBI:15378"/>
        <dbReference type="ChEBI" id="CHEBI:33019"/>
        <dbReference type="ChEBI" id="CHEBI:37565"/>
        <dbReference type="ChEBI" id="CHEBI:71302"/>
        <dbReference type="ChEBI" id="CHEBI:71310"/>
        <dbReference type="EC" id="2.7.7.77"/>
    </reaction>
</comment>
<feature type="domain" description="MobA-like NTP transferase" evidence="9">
    <location>
        <begin position="11"/>
        <end position="163"/>
    </location>
</feature>
<accession>A0ABR6VAM4</accession>
<keyword evidence="6 8" id="KW-0342">GTP-binding</keyword>
<dbReference type="EMBL" id="JABWRS010000012">
    <property type="protein sequence ID" value="MBC3477205.1"/>
    <property type="molecule type" value="Genomic_DNA"/>
</dbReference>
<dbReference type="InterPro" id="IPR029044">
    <property type="entry name" value="Nucleotide-diphossugar_trans"/>
</dbReference>
<evidence type="ECO:0000313" key="11">
    <source>
        <dbReference type="Proteomes" id="UP000628086"/>
    </source>
</evidence>
<name>A0ABR6VAM4_9PSED</name>
<evidence type="ECO:0000259" key="9">
    <source>
        <dbReference type="Pfam" id="PF12804"/>
    </source>
</evidence>
<keyword evidence="2 8" id="KW-0808">Transferase</keyword>
<dbReference type="EC" id="2.7.7.77" evidence="8"/>
<feature type="binding site" evidence="8">
    <location>
        <position position="26"/>
    </location>
    <ligand>
        <name>GTP</name>
        <dbReference type="ChEBI" id="CHEBI:37565"/>
    </ligand>
</feature>
<sequence>MPDALPPCSILILAGGRGQRMGGRDKGLVDWQGEPLVAHVQRVVRPLSDDLVISCNRNQDTYRAYANQLVGDADPDFPGPLAGVIAGLAKARHEWVVVLACDAPLVDQALIDDLRKLAVQHDRCAMVRQGGFWQPMFSVLPRRVLPLLEQAWAAGERSLQRALMRQSIEGLDCAEEDPRLSNFNSPNLLKRTL</sequence>
<keyword evidence="1 8" id="KW-0963">Cytoplasm</keyword>
<comment type="caution">
    <text evidence="8">Lacks conserved residue(s) required for the propagation of feature annotation.</text>
</comment>
<dbReference type="PANTHER" id="PTHR19136:SF81">
    <property type="entry name" value="MOLYBDENUM COFACTOR GUANYLYLTRANSFERASE"/>
    <property type="match status" value="1"/>
</dbReference>
<dbReference type="Gene3D" id="3.90.550.10">
    <property type="entry name" value="Spore Coat Polysaccharide Biosynthesis Protein SpsA, Chain A"/>
    <property type="match status" value="1"/>
</dbReference>
<dbReference type="InterPro" id="IPR025877">
    <property type="entry name" value="MobA-like_NTP_Trfase"/>
</dbReference>
<feature type="binding site" evidence="8">
    <location>
        <position position="72"/>
    </location>
    <ligand>
        <name>GTP</name>
        <dbReference type="ChEBI" id="CHEBI:37565"/>
    </ligand>
</feature>
<evidence type="ECO:0000256" key="2">
    <source>
        <dbReference type="ARBA" id="ARBA00022679"/>
    </source>
</evidence>
<reference evidence="10 11" key="1">
    <citation type="journal article" date="2020" name="Microorganisms">
        <title>Reliable Identification of Environmental Pseudomonas Isolates Using the rpoD Gene.</title>
        <authorList>
            <consortium name="The Broad Institute Genome Sequencing Platform"/>
            <person name="Girard L."/>
            <person name="Lood C."/>
            <person name="Rokni-Zadeh H."/>
            <person name="van Noort V."/>
            <person name="Lavigne R."/>
            <person name="De Mot R."/>
        </authorList>
    </citation>
    <scope>NUCLEOTIDE SEQUENCE [LARGE SCALE GENOMIC DNA]</scope>
    <source>
        <strain evidence="10 11">RW7P2</strain>
    </source>
</reference>
<dbReference type="InterPro" id="IPR013482">
    <property type="entry name" value="Molybde_CF_guanTrfase"/>
</dbReference>
<comment type="similarity">
    <text evidence="8">Belongs to the MobA family.</text>
</comment>
<dbReference type="GO" id="GO:0016779">
    <property type="term" value="F:nucleotidyltransferase activity"/>
    <property type="evidence" value="ECO:0007669"/>
    <property type="project" value="UniProtKB-KW"/>
</dbReference>
<keyword evidence="4 8" id="KW-0547">Nucleotide-binding</keyword>
<keyword evidence="7 8" id="KW-0501">Molybdenum cofactor biosynthesis</keyword>
<evidence type="ECO:0000256" key="1">
    <source>
        <dbReference type="ARBA" id="ARBA00022490"/>
    </source>
</evidence>
<gene>
    <name evidence="8 10" type="primary">mobA</name>
    <name evidence="10" type="ORF">HU747_16580</name>
</gene>
<evidence type="ECO:0000256" key="8">
    <source>
        <dbReference type="HAMAP-Rule" id="MF_00316"/>
    </source>
</evidence>
<keyword evidence="11" id="KW-1185">Reference proteome</keyword>
<comment type="subcellular location">
    <subcellularLocation>
        <location evidence="8">Cytoplasm</location>
    </subcellularLocation>
</comment>
<keyword evidence="5 8" id="KW-0460">Magnesium</keyword>
<dbReference type="Proteomes" id="UP000628086">
    <property type="component" value="Unassembled WGS sequence"/>
</dbReference>
<evidence type="ECO:0000256" key="4">
    <source>
        <dbReference type="ARBA" id="ARBA00022741"/>
    </source>
</evidence>